<dbReference type="EMBL" id="JAGEPF010000016">
    <property type="protein sequence ID" value="MBO2461162.1"/>
    <property type="molecule type" value="Genomic_DNA"/>
</dbReference>
<organism evidence="2 3">
    <name type="scientific">Actinomadura violacea</name>
    <dbReference type="NCBI Taxonomy" id="2819934"/>
    <lineage>
        <taxon>Bacteria</taxon>
        <taxon>Bacillati</taxon>
        <taxon>Actinomycetota</taxon>
        <taxon>Actinomycetes</taxon>
        <taxon>Streptosporangiales</taxon>
        <taxon>Thermomonosporaceae</taxon>
        <taxon>Actinomadura</taxon>
    </lineage>
</organism>
<evidence type="ECO:0000256" key="1">
    <source>
        <dbReference type="SAM" id="MobiDB-lite"/>
    </source>
</evidence>
<feature type="region of interest" description="Disordered" evidence="1">
    <location>
        <begin position="24"/>
        <end position="49"/>
    </location>
</feature>
<sequence>MGDAKCDAGKNWLDMGARDFDTEAGPEAEYRQEAMFPEPDPCGTADLLS</sequence>
<dbReference type="Proteomes" id="UP000680206">
    <property type="component" value="Unassembled WGS sequence"/>
</dbReference>
<evidence type="ECO:0000313" key="3">
    <source>
        <dbReference type="Proteomes" id="UP000680206"/>
    </source>
</evidence>
<name>A0ABS3RWU7_9ACTN</name>
<evidence type="ECO:0000313" key="2">
    <source>
        <dbReference type="EMBL" id="MBO2461162.1"/>
    </source>
</evidence>
<comment type="caution">
    <text evidence="2">The sequence shown here is derived from an EMBL/GenBank/DDBJ whole genome shotgun (WGS) entry which is preliminary data.</text>
</comment>
<gene>
    <name evidence="2" type="ORF">J4709_26615</name>
</gene>
<protein>
    <submittedName>
        <fullName evidence="2">Uncharacterized protein</fullName>
    </submittedName>
</protein>
<proteinExistence type="predicted"/>
<dbReference type="RefSeq" id="WP_208244523.1">
    <property type="nucleotide sequence ID" value="NZ_JAGEPF010000016.1"/>
</dbReference>
<keyword evidence="3" id="KW-1185">Reference proteome</keyword>
<reference evidence="2 3" key="1">
    <citation type="submission" date="2021-03" db="EMBL/GenBank/DDBJ databases">
        <title>Actinomadura violae sp. nov., isolated from lichen in Thailand.</title>
        <authorList>
            <person name="Kanchanasin P."/>
            <person name="Saeng-In P."/>
            <person name="Phongsopitanun W."/>
            <person name="Yuki M."/>
            <person name="Kudo T."/>
            <person name="Ohkuma M."/>
            <person name="Tanasupawat S."/>
        </authorList>
    </citation>
    <scope>NUCLEOTIDE SEQUENCE [LARGE SCALE GENOMIC DNA]</scope>
    <source>
        <strain evidence="2 3">LCR2-06</strain>
    </source>
</reference>
<accession>A0ABS3RWU7</accession>